<evidence type="ECO:0000313" key="2">
    <source>
        <dbReference type="EMBL" id="TBU94792.1"/>
    </source>
</evidence>
<proteinExistence type="predicted"/>
<dbReference type="SUPFAM" id="SSF50341">
    <property type="entry name" value="CheW-like"/>
    <property type="match status" value="1"/>
</dbReference>
<name>A0A4Q9R4E2_9GAMM</name>
<evidence type="ECO:0000259" key="1">
    <source>
        <dbReference type="PROSITE" id="PS50851"/>
    </source>
</evidence>
<organism evidence="2 3">
    <name type="scientific">Stutzerimonas kirkiae</name>
    <dbReference type="NCBI Taxonomy" id="2211392"/>
    <lineage>
        <taxon>Bacteria</taxon>
        <taxon>Pseudomonadati</taxon>
        <taxon>Pseudomonadota</taxon>
        <taxon>Gammaproteobacteria</taxon>
        <taxon>Pseudomonadales</taxon>
        <taxon>Pseudomonadaceae</taxon>
        <taxon>Stutzerimonas</taxon>
    </lineage>
</organism>
<dbReference type="InterPro" id="IPR036061">
    <property type="entry name" value="CheW-like_dom_sf"/>
</dbReference>
<dbReference type="Gene3D" id="2.30.30.40">
    <property type="entry name" value="SH3 Domains"/>
    <property type="match status" value="1"/>
</dbReference>
<gene>
    <name evidence="2" type="ORF">DNJ96_12610</name>
</gene>
<dbReference type="Gene3D" id="2.40.50.180">
    <property type="entry name" value="CheA-289, Domain 4"/>
    <property type="match status" value="1"/>
</dbReference>
<dbReference type="GO" id="GO:0007165">
    <property type="term" value="P:signal transduction"/>
    <property type="evidence" value="ECO:0007669"/>
    <property type="project" value="InterPro"/>
</dbReference>
<dbReference type="PANTHER" id="PTHR22617:SF43">
    <property type="entry name" value="PROTEIN PILI"/>
    <property type="match status" value="1"/>
</dbReference>
<dbReference type="SMART" id="SM00260">
    <property type="entry name" value="CheW"/>
    <property type="match status" value="1"/>
</dbReference>
<dbReference type="PROSITE" id="PS50851">
    <property type="entry name" value="CHEW"/>
    <property type="match status" value="1"/>
</dbReference>
<dbReference type="RefSeq" id="WP_131184795.1">
    <property type="nucleotide sequence ID" value="NZ_QJUO01000017.1"/>
</dbReference>
<reference evidence="2 3" key="1">
    <citation type="submission" date="2018-06" db="EMBL/GenBank/DDBJ databases">
        <title>Three novel Pseudomonas species isolated from symptomatic oak.</title>
        <authorList>
            <person name="Bueno-Gonzalez V."/>
            <person name="Brady C."/>
        </authorList>
    </citation>
    <scope>NUCLEOTIDE SEQUENCE [LARGE SCALE GENOMIC DNA]</scope>
    <source>
        <strain evidence="2 3">P17C</strain>
    </source>
</reference>
<dbReference type="EMBL" id="QJUP01000017">
    <property type="protein sequence ID" value="TBU94792.1"/>
    <property type="molecule type" value="Genomic_DNA"/>
</dbReference>
<protein>
    <submittedName>
        <fullName evidence="2">Chemotaxis protein CheW</fullName>
    </submittedName>
</protein>
<dbReference type="Proteomes" id="UP000292639">
    <property type="component" value="Unassembled WGS sequence"/>
</dbReference>
<dbReference type="PANTHER" id="PTHR22617">
    <property type="entry name" value="CHEMOTAXIS SENSOR HISTIDINE KINASE-RELATED"/>
    <property type="match status" value="1"/>
</dbReference>
<sequence>MAAASLLDKPAAGGLYLLFRLGEDRYALDVHEVVEVLPLRRLKQVPEAPEWVAGVFQHRGRMVPVLDMSRRVLKRPAHVRNSTRLVLVRFDARQGDASPVLGLVLEQATDTLRLPSAAFRPSGLEAGQPGYLGPVQQDVEGLVQRIEVASLLDDALRALLFQPVEQG</sequence>
<dbReference type="InterPro" id="IPR002545">
    <property type="entry name" value="CheW-lke_dom"/>
</dbReference>
<dbReference type="AlphaFoldDB" id="A0A4Q9R4E2"/>
<dbReference type="Pfam" id="PF01584">
    <property type="entry name" value="CheW"/>
    <property type="match status" value="1"/>
</dbReference>
<evidence type="ECO:0000313" key="3">
    <source>
        <dbReference type="Proteomes" id="UP000292639"/>
    </source>
</evidence>
<feature type="domain" description="CheW-like" evidence="1">
    <location>
        <begin position="13"/>
        <end position="157"/>
    </location>
</feature>
<dbReference type="GO" id="GO:0005829">
    <property type="term" value="C:cytosol"/>
    <property type="evidence" value="ECO:0007669"/>
    <property type="project" value="TreeGrafter"/>
</dbReference>
<dbReference type="InterPro" id="IPR039315">
    <property type="entry name" value="CheW"/>
</dbReference>
<keyword evidence="3" id="KW-1185">Reference proteome</keyword>
<dbReference type="GO" id="GO:0006935">
    <property type="term" value="P:chemotaxis"/>
    <property type="evidence" value="ECO:0007669"/>
    <property type="project" value="InterPro"/>
</dbReference>
<comment type="caution">
    <text evidence="2">The sequence shown here is derived from an EMBL/GenBank/DDBJ whole genome shotgun (WGS) entry which is preliminary data.</text>
</comment>
<dbReference type="OrthoDB" id="21913at2"/>
<accession>A0A4Q9R4E2</accession>